<organism evidence="3 4">
    <name type="scientific">Floricoccus penangensis</name>
    <dbReference type="NCBI Taxonomy" id="1859475"/>
    <lineage>
        <taxon>Bacteria</taxon>
        <taxon>Bacillati</taxon>
        <taxon>Bacillota</taxon>
        <taxon>Bacilli</taxon>
        <taxon>Lactobacillales</taxon>
        <taxon>Streptococcaceae</taxon>
        <taxon>Floricoccus</taxon>
    </lineage>
</organism>
<gene>
    <name evidence="3" type="ORF">BG262_07310</name>
</gene>
<dbReference type="EMBL" id="MKIQ01000031">
    <property type="protein sequence ID" value="OFI45800.1"/>
    <property type="molecule type" value="Genomic_DNA"/>
</dbReference>
<dbReference type="InterPro" id="IPR015797">
    <property type="entry name" value="NUDIX_hydrolase-like_dom_sf"/>
</dbReference>
<dbReference type="GO" id="GO:0016787">
    <property type="term" value="F:hydrolase activity"/>
    <property type="evidence" value="ECO:0007669"/>
    <property type="project" value="UniProtKB-KW"/>
</dbReference>
<comment type="similarity">
    <text evidence="1">Belongs to the Nudix hydrolase family.</text>
</comment>
<dbReference type="OrthoDB" id="369191at2"/>
<dbReference type="Pfam" id="PF00293">
    <property type="entry name" value="NUDIX"/>
    <property type="match status" value="1"/>
</dbReference>
<name>A0A9Q5JFC3_9LACT</name>
<dbReference type="CDD" id="cd04686">
    <property type="entry name" value="NUDIX_Hydrolase"/>
    <property type="match status" value="1"/>
</dbReference>
<dbReference type="RefSeq" id="WP_070788764.1">
    <property type="nucleotide sequence ID" value="NZ_MKIQ01000031.1"/>
</dbReference>
<reference evidence="4" key="1">
    <citation type="submission" date="2016-09" db="EMBL/GenBank/DDBJ databases">
        <title>Draft genome sequence of a novel species of the family Streptococcaceae isolated from flowers.</title>
        <authorList>
            <person name="Chuah L.-O."/>
            <person name="Yap K.-P."/>
            <person name="Thong K.L."/>
            <person name="Liong M.T."/>
            <person name="Ahmad R."/>
            <person name="Rusul G."/>
        </authorList>
    </citation>
    <scope>NUCLEOTIDE SEQUENCE [LARGE SCALE GENOMIC DNA]</scope>
    <source>
        <strain evidence="4">HibF3</strain>
    </source>
</reference>
<evidence type="ECO:0000259" key="2">
    <source>
        <dbReference type="PROSITE" id="PS51462"/>
    </source>
</evidence>
<dbReference type="Gene3D" id="3.90.79.10">
    <property type="entry name" value="Nucleoside Triphosphate Pyrophosphohydrolase"/>
    <property type="match status" value="1"/>
</dbReference>
<accession>A0A9Q5JFC3</accession>
<feature type="domain" description="Nudix hydrolase" evidence="2">
    <location>
        <begin position="4"/>
        <end position="143"/>
    </location>
</feature>
<evidence type="ECO:0000313" key="3">
    <source>
        <dbReference type="EMBL" id="OFI45800.1"/>
    </source>
</evidence>
<dbReference type="AlphaFoldDB" id="A0A9Q5JFC3"/>
<comment type="caution">
    <text evidence="3">The sequence shown here is derived from an EMBL/GenBank/DDBJ whole genome shotgun (WGS) entry which is preliminary data.</text>
</comment>
<dbReference type="PANTHER" id="PTHR43736:SF1">
    <property type="entry name" value="DIHYDRONEOPTERIN TRIPHOSPHATE DIPHOSPHATASE"/>
    <property type="match status" value="1"/>
</dbReference>
<evidence type="ECO:0000256" key="1">
    <source>
        <dbReference type="ARBA" id="ARBA00005582"/>
    </source>
</evidence>
<dbReference type="PROSITE" id="PS51462">
    <property type="entry name" value="NUDIX"/>
    <property type="match status" value="1"/>
</dbReference>
<sequence>MLDKFNDTIGIYGVVHSDDGILVIKKNAGPYINRFDLPGGCQQSGESMADTLIRKVEDETSIIALEFEQIGATNFIFPWDYKDTNMNNHLAIFYNVNEFKGEAQPFIISFDGQDSSGALWLPLEFINPDNASLPLLKAKDFIENGKFNSKSWRLKQWDIPESPVYKILETHAI</sequence>
<dbReference type="SUPFAM" id="SSF55811">
    <property type="entry name" value="Nudix"/>
    <property type="match status" value="1"/>
</dbReference>
<evidence type="ECO:0000313" key="4">
    <source>
        <dbReference type="Proteomes" id="UP000177273"/>
    </source>
</evidence>
<dbReference type="InterPro" id="IPR000086">
    <property type="entry name" value="NUDIX_hydrolase_dom"/>
</dbReference>
<dbReference type="Proteomes" id="UP000177273">
    <property type="component" value="Unassembled WGS sequence"/>
</dbReference>
<protein>
    <submittedName>
        <fullName evidence="3">NUDIX hydrolase</fullName>
    </submittedName>
</protein>
<keyword evidence="3" id="KW-0378">Hydrolase</keyword>
<dbReference type="PANTHER" id="PTHR43736">
    <property type="entry name" value="ADP-RIBOSE PYROPHOSPHATASE"/>
    <property type="match status" value="1"/>
</dbReference>
<keyword evidence="4" id="KW-1185">Reference proteome</keyword>
<proteinExistence type="inferred from homology"/>